<keyword evidence="4" id="KW-1185">Reference proteome</keyword>
<evidence type="ECO:0000256" key="1">
    <source>
        <dbReference type="SAM" id="MobiDB-lite"/>
    </source>
</evidence>
<sequence length="338" mass="39447">MNQLEYEALEDEYLTHEARTLYVLCLRRYMDFSTGFVGTARRRISYQQFKEYLSVSRPRRSTIKPFIPSSQQLRGYIEELVRVGLVVRMPKMSKTDPMVFRLPLATTDLQQPDFFHSNEEQHLSNKGQQQAQQQKQQHEEEQRQSQKTQGLQAQEQQEELQPEQQEEQHQSNKEEQHTSVSSVNNTSHTHNAREAESLASFDQRFANPVDAYPDHQPEPGQPTGRKFAMYSSWQPDHTFTDQAKTLGLDLTTLDSEQGERIEQALVEFRTYRIESDPNEANTQRLWQQKFIQTSLKRELEKQRGNAHGNRNQQGKRRHTGSAITRPFTAGDFDLDADF</sequence>
<dbReference type="Proteomes" id="UP001549366">
    <property type="component" value="Unassembled WGS sequence"/>
</dbReference>
<name>A0ABV2SHI1_9GAMM</name>
<organism evidence="3 4">
    <name type="scientific">Endozoicomonas lisbonensis</name>
    <dbReference type="NCBI Taxonomy" id="3120522"/>
    <lineage>
        <taxon>Bacteria</taxon>
        <taxon>Pseudomonadati</taxon>
        <taxon>Pseudomonadota</taxon>
        <taxon>Gammaproteobacteria</taxon>
        <taxon>Oceanospirillales</taxon>
        <taxon>Endozoicomonadaceae</taxon>
        <taxon>Endozoicomonas</taxon>
    </lineage>
</organism>
<dbReference type="Gene3D" id="1.10.8.1180">
    <property type="match status" value="1"/>
</dbReference>
<dbReference type="InterPro" id="IPR040480">
    <property type="entry name" value="DnaT_DNA_bind"/>
</dbReference>
<feature type="region of interest" description="Disordered" evidence="1">
    <location>
        <begin position="298"/>
        <end position="327"/>
    </location>
</feature>
<gene>
    <name evidence="3" type="ORF">V5J35_001731</name>
</gene>
<evidence type="ECO:0000259" key="2">
    <source>
        <dbReference type="Pfam" id="PF17948"/>
    </source>
</evidence>
<reference evidence="3 4" key="1">
    <citation type="submission" date="2024-06" db="EMBL/GenBank/DDBJ databases">
        <title>Genomic Encyclopedia of Type Strains, Phase V (KMG-V): Genome sequencing to study the core and pangenomes of soil and plant-associated prokaryotes.</title>
        <authorList>
            <person name="Whitman W."/>
        </authorList>
    </citation>
    <scope>NUCLEOTIDE SEQUENCE [LARGE SCALE GENOMIC DNA]</scope>
    <source>
        <strain evidence="3 4">NE40</strain>
    </source>
</reference>
<evidence type="ECO:0000313" key="4">
    <source>
        <dbReference type="Proteomes" id="UP001549366"/>
    </source>
</evidence>
<feature type="region of interest" description="Disordered" evidence="1">
    <location>
        <begin position="208"/>
        <end position="228"/>
    </location>
</feature>
<feature type="domain" description="DnaT DNA-binding" evidence="2">
    <location>
        <begin position="227"/>
        <end position="302"/>
    </location>
</feature>
<feature type="region of interest" description="Disordered" evidence="1">
    <location>
        <begin position="119"/>
        <end position="194"/>
    </location>
</feature>
<dbReference type="Pfam" id="PF17948">
    <property type="entry name" value="DnaT"/>
    <property type="match status" value="1"/>
</dbReference>
<dbReference type="RefSeq" id="WP_354010875.1">
    <property type="nucleotide sequence ID" value="NZ_JBEWTA010000001.1"/>
</dbReference>
<evidence type="ECO:0000313" key="3">
    <source>
        <dbReference type="EMBL" id="MET4756539.1"/>
    </source>
</evidence>
<feature type="compositionally biased region" description="Acidic residues" evidence="1">
    <location>
        <begin position="156"/>
        <end position="165"/>
    </location>
</feature>
<feature type="compositionally biased region" description="Low complexity" evidence="1">
    <location>
        <begin position="145"/>
        <end position="155"/>
    </location>
</feature>
<comment type="caution">
    <text evidence="3">The sequence shown here is derived from an EMBL/GenBank/DDBJ whole genome shotgun (WGS) entry which is preliminary data.</text>
</comment>
<feature type="compositionally biased region" description="Basic and acidic residues" evidence="1">
    <location>
        <begin position="166"/>
        <end position="177"/>
    </location>
</feature>
<feature type="compositionally biased region" description="Low complexity" evidence="1">
    <location>
        <begin position="178"/>
        <end position="189"/>
    </location>
</feature>
<dbReference type="EMBL" id="JBEWTB010000002">
    <property type="protein sequence ID" value="MET4756539.1"/>
    <property type="molecule type" value="Genomic_DNA"/>
</dbReference>
<protein>
    <submittedName>
        <fullName evidence="3">Vacuolar-type H+-ATPase subunit I/STV1</fullName>
    </submittedName>
</protein>
<proteinExistence type="predicted"/>
<accession>A0ABV2SHI1</accession>